<organism evidence="13 14">
    <name type="scientific">Bacillus subtilis</name>
    <dbReference type="NCBI Taxonomy" id="1423"/>
    <lineage>
        <taxon>Bacteria</taxon>
        <taxon>Bacillati</taxon>
        <taxon>Bacillota</taxon>
        <taxon>Bacilli</taxon>
        <taxon>Bacillales</taxon>
        <taxon>Bacillaceae</taxon>
        <taxon>Bacillus</taxon>
    </lineage>
</organism>
<evidence type="ECO:0000256" key="9">
    <source>
        <dbReference type="PIRSR" id="PIRSR001589-1"/>
    </source>
</evidence>
<dbReference type="SUPFAM" id="SSF52402">
    <property type="entry name" value="Adenine nucleotide alpha hydrolases-like"/>
    <property type="match status" value="1"/>
</dbReference>
<evidence type="ECO:0000256" key="3">
    <source>
        <dbReference type="ARBA" id="ARBA00012737"/>
    </source>
</evidence>
<dbReference type="InterPro" id="IPR051786">
    <property type="entry name" value="ASN_synthetase/amidase"/>
</dbReference>
<comment type="pathway">
    <text evidence="1">Amino-acid biosynthesis; L-asparagine biosynthesis; L-asparagine from L-aspartate (L-Gln route): step 1/1.</text>
</comment>
<dbReference type="Pfam" id="PF00733">
    <property type="entry name" value="Asn_synthase"/>
    <property type="match status" value="1"/>
</dbReference>
<feature type="binding site" evidence="10">
    <location>
        <begin position="377"/>
        <end position="378"/>
    </location>
    <ligand>
        <name>ATP</name>
        <dbReference type="ChEBI" id="CHEBI:30616"/>
    </ligand>
</feature>
<dbReference type="Pfam" id="PF13537">
    <property type="entry name" value="GATase_7"/>
    <property type="match status" value="1"/>
</dbReference>
<dbReference type="EMBL" id="JXBC01000002">
    <property type="protein sequence ID" value="KIU12025.1"/>
    <property type="molecule type" value="Genomic_DNA"/>
</dbReference>
<feature type="binding site" evidence="10">
    <location>
        <position position="294"/>
    </location>
    <ligand>
        <name>ATP</name>
        <dbReference type="ChEBI" id="CHEBI:30616"/>
    </ligand>
</feature>
<dbReference type="InterPro" id="IPR029055">
    <property type="entry name" value="Ntn_hydrolases_N"/>
</dbReference>
<evidence type="ECO:0000259" key="12">
    <source>
        <dbReference type="PROSITE" id="PS51278"/>
    </source>
</evidence>
<evidence type="ECO:0000256" key="11">
    <source>
        <dbReference type="PIRSR" id="PIRSR001589-3"/>
    </source>
</evidence>
<feature type="domain" description="Glutamine amidotransferase type-2" evidence="12">
    <location>
        <begin position="2"/>
        <end position="216"/>
    </location>
</feature>
<dbReference type="GO" id="GO:0005829">
    <property type="term" value="C:cytosol"/>
    <property type="evidence" value="ECO:0007669"/>
    <property type="project" value="TreeGrafter"/>
</dbReference>
<protein>
    <recommendedName>
        <fullName evidence="3">asparagine synthase (glutamine-hydrolyzing)</fullName>
        <ecNumber evidence="3">6.3.5.4</ecNumber>
    </recommendedName>
</protein>
<dbReference type="InterPro" id="IPR033738">
    <property type="entry name" value="AsnB_N"/>
</dbReference>
<dbReference type="PANTHER" id="PTHR43284">
    <property type="entry name" value="ASPARAGINE SYNTHETASE (GLUTAMINE-HYDROLYZING)"/>
    <property type="match status" value="1"/>
</dbReference>
<dbReference type="PROSITE" id="PS51278">
    <property type="entry name" value="GATASE_TYPE_2"/>
    <property type="match status" value="1"/>
</dbReference>
<dbReference type="PIRSF" id="PIRSF001589">
    <property type="entry name" value="Asn_synthetase_glu-h"/>
    <property type="match status" value="1"/>
</dbReference>
<feature type="binding site" evidence="10">
    <location>
        <position position="102"/>
    </location>
    <ligand>
        <name>L-glutamine</name>
        <dbReference type="ChEBI" id="CHEBI:58359"/>
    </ligand>
</feature>
<dbReference type="GO" id="GO:0004066">
    <property type="term" value="F:asparagine synthase (glutamine-hydrolyzing) activity"/>
    <property type="evidence" value="ECO:0007669"/>
    <property type="project" value="UniProtKB-EC"/>
</dbReference>
<dbReference type="CDD" id="cd01991">
    <property type="entry name" value="Asn_synthase_B_C"/>
    <property type="match status" value="1"/>
</dbReference>
<dbReference type="STRING" id="483913.AN935_05600"/>
<keyword evidence="5 10" id="KW-0067">ATP-binding</keyword>
<dbReference type="PANTHER" id="PTHR43284:SF1">
    <property type="entry name" value="ASPARAGINE SYNTHETASE"/>
    <property type="match status" value="1"/>
</dbReference>
<evidence type="ECO:0000256" key="4">
    <source>
        <dbReference type="ARBA" id="ARBA00022741"/>
    </source>
</evidence>
<dbReference type="NCBIfam" id="TIGR01536">
    <property type="entry name" value="asn_synth_AEB"/>
    <property type="match status" value="1"/>
</dbReference>
<evidence type="ECO:0000256" key="1">
    <source>
        <dbReference type="ARBA" id="ARBA00005187"/>
    </source>
</evidence>
<dbReference type="CDD" id="cd00712">
    <property type="entry name" value="AsnB"/>
    <property type="match status" value="1"/>
</dbReference>
<evidence type="ECO:0000313" key="13">
    <source>
        <dbReference type="EMBL" id="KIU12025.1"/>
    </source>
</evidence>
<name>A0A0D1KT27_BACIU</name>
<dbReference type="InterPro" id="IPR017932">
    <property type="entry name" value="GATase_2_dom"/>
</dbReference>
<comment type="similarity">
    <text evidence="2">Belongs to the asparagine synthetase family.</text>
</comment>
<dbReference type="AlphaFoldDB" id="A0A0D1KT27"/>
<dbReference type="GO" id="GO:0006529">
    <property type="term" value="P:asparagine biosynthetic process"/>
    <property type="evidence" value="ECO:0007669"/>
    <property type="project" value="UniProtKB-KW"/>
</dbReference>
<dbReference type="SUPFAM" id="SSF56235">
    <property type="entry name" value="N-terminal nucleophile aminohydrolases (Ntn hydrolases)"/>
    <property type="match status" value="1"/>
</dbReference>
<dbReference type="PATRIC" id="fig|1423.173.peg.906"/>
<dbReference type="Gene3D" id="3.60.20.10">
    <property type="entry name" value="Glutamine Phosphoribosylpyrophosphate, subunit 1, domain 1"/>
    <property type="match status" value="1"/>
</dbReference>
<comment type="catalytic activity">
    <reaction evidence="8">
        <text>L-aspartate + L-glutamine + ATP + H2O = L-asparagine + L-glutamate + AMP + diphosphate + H(+)</text>
        <dbReference type="Rhea" id="RHEA:12228"/>
        <dbReference type="ChEBI" id="CHEBI:15377"/>
        <dbReference type="ChEBI" id="CHEBI:15378"/>
        <dbReference type="ChEBI" id="CHEBI:29985"/>
        <dbReference type="ChEBI" id="CHEBI:29991"/>
        <dbReference type="ChEBI" id="CHEBI:30616"/>
        <dbReference type="ChEBI" id="CHEBI:33019"/>
        <dbReference type="ChEBI" id="CHEBI:58048"/>
        <dbReference type="ChEBI" id="CHEBI:58359"/>
        <dbReference type="ChEBI" id="CHEBI:456215"/>
        <dbReference type="EC" id="6.3.5.4"/>
    </reaction>
</comment>
<feature type="active site" description="For GATase activity" evidence="9">
    <location>
        <position position="2"/>
    </location>
</feature>
<evidence type="ECO:0000256" key="5">
    <source>
        <dbReference type="ARBA" id="ARBA00022840"/>
    </source>
</evidence>
<comment type="caution">
    <text evidence="13">The sequence shown here is derived from an EMBL/GenBank/DDBJ whole genome shotgun (WGS) entry which is preliminary data.</text>
</comment>
<dbReference type="InterPro" id="IPR006426">
    <property type="entry name" value="Asn_synth_AEB"/>
</dbReference>
<evidence type="ECO:0000256" key="10">
    <source>
        <dbReference type="PIRSR" id="PIRSR001589-2"/>
    </source>
</evidence>
<evidence type="ECO:0000256" key="7">
    <source>
        <dbReference type="ARBA" id="ARBA00022962"/>
    </source>
</evidence>
<accession>A0A0D1KT27</accession>
<keyword evidence="4 10" id="KW-0547">Nucleotide-binding</keyword>
<dbReference type="InterPro" id="IPR001962">
    <property type="entry name" value="Asn_synthase"/>
</dbReference>
<reference evidence="13 14" key="1">
    <citation type="submission" date="2014-12" db="EMBL/GenBank/DDBJ databases">
        <title>Comparative genome analysis of Bacillus coagulans HM-08, Clostridium butyricum HM-68, Bacillus subtilis HM-66 and Bacillus licheniformis BL-09.</title>
        <authorList>
            <person name="Zhang H."/>
        </authorList>
    </citation>
    <scope>NUCLEOTIDE SEQUENCE [LARGE SCALE GENOMIC DNA]</scope>
    <source>
        <strain evidence="13 14">HM-66</strain>
    </source>
</reference>
<dbReference type="EC" id="6.3.5.4" evidence="3"/>
<evidence type="ECO:0000256" key="6">
    <source>
        <dbReference type="ARBA" id="ARBA00022888"/>
    </source>
</evidence>
<evidence type="ECO:0000256" key="8">
    <source>
        <dbReference type="ARBA" id="ARBA00048741"/>
    </source>
</evidence>
<keyword evidence="9" id="KW-0028">Amino-acid biosynthesis</keyword>
<gene>
    <name evidence="13" type="ORF">SC09_Contig19orf00364</name>
</gene>
<feature type="site" description="Important for beta-aspartyl-AMP intermediate formation" evidence="11">
    <location>
        <position position="379"/>
    </location>
</feature>
<dbReference type="GO" id="GO:0005524">
    <property type="term" value="F:ATP binding"/>
    <property type="evidence" value="ECO:0007669"/>
    <property type="project" value="UniProtKB-KW"/>
</dbReference>
<dbReference type="Gene3D" id="3.40.50.620">
    <property type="entry name" value="HUPs"/>
    <property type="match status" value="1"/>
</dbReference>
<proteinExistence type="inferred from homology"/>
<evidence type="ECO:0000256" key="2">
    <source>
        <dbReference type="ARBA" id="ARBA00005752"/>
    </source>
</evidence>
<evidence type="ECO:0000313" key="14">
    <source>
        <dbReference type="Proteomes" id="UP000032247"/>
    </source>
</evidence>
<sequence>MCGITGWVDFKKQLVQEKQTMDRMTDTLSKRGPDDSNVWGEHHVLFGHKRLAVVDIEGGRQPMACTYKGDTYTIIYNGELYNTEDLRKELRARGHQFERTSDTEVLLHTYIEWQEDCVDHLNGIFAFAVWDEKRNLLFAARDRLGVKPFFYTNEGSSFLFGSEIKAILAHPDIKARVDRTGLSEIFGLGPSRTPGTGVFKGIKEIRPAHALTFSKDGLNIWRYWNVESEKHTDSFNDTVANVRSLFQDAVTRQLVSDVPVCTFLSGGLDSSAITAIAAGHFEKEGKAPLHTYSIDYEENDKYFQASAFQPNDDGPWIEKMTETFGTTHHKCVISQKDLVDHLEEAVLVKDLPGMADVDSSLLWFCREIKKDFVVSLSGECADEIFGGYPWFHTADVESGFPWMRSTEERIKLLSDSWQKKLNLKEYVNAKYEETLAETPLLDGETGVDKARRQLFYLNMLWFMTNLLDRKDRMSMGASLEVRVPFADHRLVEYVWNIPWEMKMHDNREKGILRKALEGILPDDILYRKKSPYPKTHHPEYTKGVSEWLKTIRSQKDSVLHTLLDRKQLDQLLETEGSSFKVPWFGQLMKGPQLIAHLAQIHTWFEAYRIDIDER</sequence>
<keyword evidence="6 9" id="KW-0061">Asparagine biosynthesis</keyword>
<keyword evidence="7 9" id="KW-0315">Glutamine amidotransferase</keyword>
<dbReference type="InterPro" id="IPR014729">
    <property type="entry name" value="Rossmann-like_a/b/a_fold"/>
</dbReference>
<dbReference type="Proteomes" id="UP000032247">
    <property type="component" value="Unassembled WGS sequence"/>
</dbReference>